<dbReference type="Proteomes" id="UP000621492">
    <property type="component" value="Unassembled WGS sequence"/>
</dbReference>
<organism evidence="1 2">
    <name type="scientific">Lentibacillus populi</name>
    <dbReference type="NCBI Taxonomy" id="1827502"/>
    <lineage>
        <taxon>Bacteria</taxon>
        <taxon>Bacillati</taxon>
        <taxon>Bacillota</taxon>
        <taxon>Bacilli</taxon>
        <taxon>Bacillales</taxon>
        <taxon>Bacillaceae</taxon>
        <taxon>Lentibacillus</taxon>
    </lineage>
</organism>
<dbReference type="AlphaFoldDB" id="A0A9W5TZ78"/>
<reference evidence="1" key="2">
    <citation type="submission" date="2020-09" db="EMBL/GenBank/DDBJ databases">
        <authorList>
            <person name="Sun Q."/>
            <person name="Zhou Y."/>
        </authorList>
    </citation>
    <scope>NUCLEOTIDE SEQUENCE</scope>
    <source>
        <strain evidence="1">CGMCC 1.15454</strain>
    </source>
</reference>
<comment type="caution">
    <text evidence="1">The sequence shown here is derived from an EMBL/GenBank/DDBJ whole genome shotgun (WGS) entry which is preliminary data.</text>
</comment>
<reference evidence="1" key="1">
    <citation type="journal article" date="2014" name="Int. J. Syst. Evol. Microbiol.">
        <title>Complete genome sequence of Corynebacterium casei LMG S-19264T (=DSM 44701T), isolated from a smear-ripened cheese.</title>
        <authorList>
            <consortium name="US DOE Joint Genome Institute (JGI-PGF)"/>
            <person name="Walter F."/>
            <person name="Albersmeier A."/>
            <person name="Kalinowski J."/>
            <person name="Ruckert C."/>
        </authorList>
    </citation>
    <scope>NUCLEOTIDE SEQUENCE</scope>
    <source>
        <strain evidence="1">CGMCC 1.15454</strain>
    </source>
</reference>
<name>A0A9W5TZ78_9BACI</name>
<dbReference type="EMBL" id="BMJD01000026">
    <property type="protein sequence ID" value="GGB50310.1"/>
    <property type="molecule type" value="Genomic_DNA"/>
</dbReference>
<accession>A0A9W5TZ78</accession>
<evidence type="ECO:0000313" key="1">
    <source>
        <dbReference type="EMBL" id="GGB50310.1"/>
    </source>
</evidence>
<keyword evidence="2" id="KW-1185">Reference proteome</keyword>
<evidence type="ECO:0000313" key="2">
    <source>
        <dbReference type="Proteomes" id="UP000621492"/>
    </source>
</evidence>
<sequence>MPTISLIILAFLLVLADKYIEKEKLSKKDVFIRFVLLSIVLIGVEKFLF</sequence>
<gene>
    <name evidence="1" type="ORF">GCM10011409_29890</name>
</gene>
<proteinExistence type="predicted"/>
<protein>
    <submittedName>
        <fullName evidence="1">Uncharacterized protein</fullName>
    </submittedName>
</protein>